<proteinExistence type="predicted"/>
<dbReference type="EMBL" id="CBUK010000084">
    <property type="protein sequence ID" value="CDI58609.1"/>
    <property type="molecule type" value="Genomic_DNA"/>
</dbReference>
<reference evidence="1" key="1">
    <citation type="submission" date="2013-09" db="EMBL/GenBank/DDBJ databases">
        <title>Draft Genome Sequence of five Lactobacillus helveticus strains CIRM-BIA 101T, 103, 104, 951 and 953 isolated from milk product.</title>
        <authorList>
            <person name="Valence F."/>
            <person name="Chuat V."/>
            <person name="Ma L."/>
            <person name="Creno S."/>
            <person name="Falentin H."/>
            <person name="Lortal S."/>
            <person name="Bizet C."/>
            <person name="Clermont D."/>
            <person name="Loux V."/>
            <person name="Bouchier C."/>
            <person name="Cousin S."/>
        </authorList>
    </citation>
    <scope>NUCLEOTIDE SEQUENCE [LARGE SCALE GENOMIC DNA]</scope>
    <source>
        <strain evidence="1">CIRM-BIA 951</strain>
    </source>
</reference>
<accession>U6F6K5</accession>
<keyword evidence="2" id="KW-1185">Reference proteome</keyword>
<dbReference type="Proteomes" id="UP000017248">
    <property type="component" value="Unassembled WGS sequence"/>
</dbReference>
<comment type="caution">
    <text evidence="1">The sequence shown here is derived from an EMBL/GenBank/DDBJ whole genome shotgun (WGS) entry which is preliminary data.</text>
</comment>
<name>U6F6K5_LACHE</name>
<dbReference type="HOGENOM" id="CLU_214396_0_0_9"/>
<dbReference type="RefSeq" id="WP_023190949.1">
    <property type="nucleotide sequence ID" value="NZ_HG530838.1"/>
</dbReference>
<organism evidence="1 2">
    <name type="scientific">Lactobacillus helveticus CIRM-BIA 951</name>
    <dbReference type="NCBI Taxonomy" id="1226334"/>
    <lineage>
        <taxon>Bacteria</taxon>
        <taxon>Bacillati</taxon>
        <taxon>Bacillota</taxon>
        <taxon>Bacilli</taxon>
        <taxon>Lactobacillales</taxon>
        <taxon>Lactobacillaceae</taxon>
        <taxon>Lactobacillus</taxon>
    </lineage>
</organism>
<evidence type="ECO:0000313" key="2">
    <source>
        <dbReference type="Proteomes" id="UP000017248"/>
    </source>
</evidence>
<sequence>MFEIYNFGFQCGFFSKEWLQGEVSKGSLSEADYHKIVGDTSENTVQSQPTQA</sequence>
<evidence type="ECO:0000313" key="1">
    <source>
        <dbReference type="EMBL" id="CDI58609.1"/>
    </source>
</evidence>
<evidence type="ECO:0008006" key="3">
    <source>
        <dbReference type="Google" id="ProtNLM"/>
    </source>
</evidence>
<protein>
    <recommendedName>
        <fullName evidence="3">XkdX family protein</fullName>
    </recommendedName>
</protein>
<gene>
    <name evidence="1" type="ORF">LHCIRMBIA951_00841</name>
</gene>
<dbReference type="AlphaFoldDB" id="U6F6K5"/>